<dbReference type="Pfam" id="PF01928">
    <property type="entry name" value="CYTH"/>
    <property type="match status" value="1"/>
</dbReference>
<dbReference type="AlphaFoldDB" id="A0A0F9ZUE7"/>
<accession>A0A0F9ZUE7</accession>
<dbReference type="EMBL" id="LBOZ01000002">
    <property type="protein sequence ID" value="KKP47993.1"/>
    <property type="molecule type" value="Genomic_DNA"/>
</dbReference>
<protein>
    <recommendedName>
        <fullName evidence="1">CYTH domain-containing protein</fullName>
    </recommendedName>
</protein>
<sequence>MDIEWEAKFLNVNRDELREKLKSTGAKLIKPETLFKRAVFYLPKGHEIEGGWLRVRDEGDRITMSLKATVNGSIDNQKETMVIVDNYDNARQLLKDIGCIEKAYQETKRETWKLNDVEITIDEWPYLEPYTEIEGSSEEEIKKVAELLGFDYSQAVFGSADQIIGKKYSIPEDAVNNEIPRIVFNEPNPYLAWIEKNKIYFINF</sequence>
<dbReference type="InterPro" id="IPR023577">
    <property type="entry name" value="CYTH_domain"/>
</dbReference>
<dbReference type="PROSITE" id="PS51707">
    <property type="entry name" value="CYTH"/>
    <property type="match status" value="1"/>
</dbReference>
<evidence type="ECO:0000259" key="1">
    <source>
        <dbReference type="PROSITE" id="PS51707"/>
    </source>
</evidence>
<dbReference type="Proteomes" id="UP000033995">
    <property type="component" value="Unassembled WGS sequence"/>
</dbReference>
<proteinExistence type="predicted"/>
<evidence type="ECO:0000313" key="2">
    <source>
        <dbReference type="EMBL" id="KKP47993.1"/>
    </source>
</evidence>
<reference evidence="2 3" key="1">
    <citation type="journal article" date="2015" name="Nature">
        <title>rRNA introns, odd ribosomes, and small enigmatic genomes across a large radiation of phyla.</title>
        <authorList>
            <person name="Brown C.T."/>
            <person name="Hug L.A."/>
            <person name="Thomas B.C."/>
            <person name="Sharon I."/>
            <person name="Castelle C.J."/>
            <person name="Singh A."/>
            <person name="Wilkins M.J."/>
            <person name="Williams K.H."/>
            <person name="Banfield J.F."/>
        </authorList>
    </citation>
    <scope>NUCLEOTIDE SEQUENCE [LARGE SCALE GENOMIC DNA]</scope>
</reference>
<dbReference type="SUPFAM" id="SSF55154">
    <property type="entry name" value="CYTH-like phosphatases"/>
    <property type="match status" value="1"/>
</dbReference>
<gene>
    <name evidence="2" type="ORF">UR38_C0002G0096</name>
</gene>
<evidence type="ECO:0000313" key="3">
    <source>
        <dbReference type="Proteomes" id="UP000033995"/>
    </source>
</evidence>
<dbReference type="InterPro" id="IPR033469">
    <property type="entry name" value="CYTH-like_dom_sf"/>
</dbReference>
<feature type="domain" description="CYTH" evidence="1">
    <location>
        <begin position="2"/>
        <end position="166"/>
    </location>
</feature>
<organism evidence="2 3">
    <name type="scientific">Candidatus Woesebacteria bacterium GW2011_GWA2_33_28</name>
    <dbReference type="NCBI Taxonomy" id="1618561"/>
    <lineage>
        <taxon>Bacteria</taxon>
        <taxon>Candidatus Woeseibacteriota</taxon>
    </lineage>
</organism>
<comment type="caution">
    <text evidence="2">The sequence shown here is derived from an EMBL/GenBank/DDBJ whole genome shotgun (WGS) entry which is preliminary data.</text>
</comment>
<name>A0A0F9ZUE7_9BACT</name>
<dbReference type="Gene3D" id="2.40.320.10">
    <property type="entry name" value="Hypothetical Protein Pfu-838710-001"/>
    <property type="match status" value="1"/>
</dbReference>